<dbReference type="RefSeq" id="WP_143011412.1">
    <property type="nucleotide sequence ID" value="NZ_FNBN01000002.1"/>
</dbReference>
<evidence type="ECO:0000313" key="6">
    <source>
        <dbReference type="Proteomes" id="UP000199045"/>
    </source>
</evidence>
<keyword evidence="3" id="KW-0804">Transcription</keyword>
<evidence type="ECO:0000256" key="2">
    <source>
        <dbReference type="ARBA" id="ARBA00023125"/>
    </source>
</evidence>
<dbReference type="PANTHER" id="PTHR46796">
    <property type="entry name" value="HTH-TYPE TRANSCRIPTIONAL ACTIVATOR RHAS-RELATED"/>
    <property type="match status" value="1"/>
</dbReference>
<dbReference type="Gene3D" id="1.10.10.60">
    <property type="entry name" value="Homeodomain-like"/>
    <property type="match status" value="2"/>
</dbReference>
<reference evidence="5 6" key="1">
    <citation type="submission" date="2016-10" db="EMBL/GenBank/DDBJ databases">
        <authorList>
            <person name="de Groot N.N."/>
        </authorList>
    </citation>
    <scope>NUCLEOTIDE SEQUENCE [LARGE SCALE GENOMIC DNA]</scope>
    <source>
        <strain evidence="5 6">DSM 527</strain>
    </source>
</reference>
<dbReference type="OrthoDB" id="4480133at2"/>
<protein>
    <submittedName>
        <fullName evidence="5">AraC-type DNA-binding protein</fullName>
    </submittedName>
</protein>
<dbReference type="PANTHER" id="PTHR46796:SF13">
    <property type="entry name" value="HTH-TYPE TRANSCRIPTIONAL ACTIVATOR RHAS"/>
    <property type="match status" value="1"/>
</dbReference>
<feature type="domain" description="HTH araC/xylS-type" evidence="4">
    <location>
        <begin position="189"/>
        <end position="287"/>
    </location>
</feature>
<dbReference type="GO" id="GO:0003700">
    <property type="term" value="F:DNA-binding transcription factor activity"/>
    <property type="evidence" value="ECO:0007669"/>
    <property type="project" value="InterPro"/>
</dbReference>
<proteinExistence type="predicted"/>
<dbReference type="AlphaFoldDB" id="A0A1G7MLX6"/>
<evidence type="ECO:0000256" key="1">
    <source>
        <dbReference type="ARBA" id="ARBA00023015"/>
    </source>
</evidence>
<dbReference type="InterPro" id="IPR050204">
    <property type="entry name" value="AraC_XylS_family_regulators"/>
</dbReference>
<dbReference type="InterPro" id="IPR054015">
    <property type="entry name" value="ExsA-like_N"/>
</dbReference>
<dbReference type="PROSITE" id="PS01124">
    <property type="entry name" value="HTH_ARAC_FAMILY_2"/>
    <property type="match status" value="1"/>
</dbReference>
<dbReference type="Proteomes" id="UP000199045">
    <property type="component" value="Unassembled WGS sequence"/>
</dbReference>
<sequence length="300" mass="34922">MQVINLPQDLNPAQYREEDHFLIRPFTSLCKTKKNRVILHRNMIHLLIEGRKTVIYGGQSTTVNDDAFLFLAAGSCLTTSVLSDKGDYQAILLYFSDHALLDFYMKYDRLVQQYRQGKQLPEASFITFEKDIFLRNYIESLRLMLQMDQPLPQEVCLLKFEELLFYLLRTAPDTLLQFKVNNAGSMQDFEIRKAVEGNITRPVTVEELAFLCSMSLSTFKRRFTKIYGTSPQRWLLEQKMQVAARLLRDRQTKPGDVYDKVGYESHSSFSKSFRQMFGVTPSAYQEQNMNVQAQRLNAQD</sequence>
<keyword evidence="2 5" id="KW-0238">DNA-binding</keyword>
<dbReference type="InterPro" id="IPR018060">
    <property type="entry name" value="HTH_AraC"/>
</dbReference>
<dbReference type="SUPFAM" id="SSF46689">
    <property type="entry name" value="Homeodomain-like"/>
    <property type="match status" value="2"/>
</dbReference>
<dbReference type="InterPro" id="IPR009057">
    <property type="entry name" value="Homeodomain-like_sf"/>
</dbReference>
<accession>A0A1G7MLX6</accession>
<dbReference type="SMART" id="SM00342">
    <property type="entry name" value="HTH_ARAC"/>
    <property type="match status" value="1"/>
</dbReference>
<keyword evidence="1" id="KW-0805">Transcription regulation</keyword>
<evidence type="ECO:0000313" key="5">
    <source>
        <dbReference type="EMBL" id="SDF62785.1"/>
    </source>
</evidence>
<organism evidence="5 6">
    <name type="scientific">Chitinophaga filiformis</name>
    <name type="common">Myxococcus filiformis</name>
    <name type="synonym">Flexibacter filiformis</name>
    <dbReference type="NCBI Taxonomy" id="104663"/>
    <lineage>
        <taxon>Bacteria</taxon>
        <taxon>Pseudomonadati</taxon>
        <taxon>Bacteroidota</taxon>
        <taxon>Chitinophagia</taxon>
        <taxon>Chitinophagales</taxon>
        <taxon>Chitinophagaceae</taxon>
        <taxon>Chitinophaga</taxon>
    </lineage>
</organism>
<dbReference type="Pfam" id="PF22200">
    <property type="entry name" value="ExsA_N"/>
    <property type="match status" value="1"/>
</dbReference>
<dbReference type="GO" id="GO:0043565">
    <property type="term" value="F:sequence-specific DNA binding"/>
    <property type="evidence" value="ECO:0007669"/>
    <property type="project" value="InterPro"/>
</dbReference>
<dbReference type="STRING" id="104663.SAMN04488121_102490"/>
<name>A0A1G7MLX6_CHIFI</name>
<evidence type="ECO:0000256" key="3">
    <source>
        <dbReference type="ARBA" id="ARBA00023163"/>
    </source>
</evidence>
<gene>
    <name evidence="5" type="ORF">SAMN04488121_102490</name>
</gene>
<dbReference type="Pfam" id="PF12833">
    <property type="entry name" value="HTH_18"/>
    <property type="match status" value="1"/>
</dbReference>
<dbReference type="EMBL" id="FNBN01000002">
    <property type="protein sequence ID" value="SDF62785.1"/>
    <property type="molecule type" value="Genomic_DNA"/>
</dbReference>
<evidence type="ECO:0000259" key="4">
    <source>
        <dbReference type="PROSITE" id="PS01124"/>
    </source>
</evidence>